<reference evidence="1" key="1">
    <citation type="journal article" date="2020" name="Microb. Genom.">
        <title>Genetic diversity of clinical and environmental Mucorales isolates obtained from an investigation of mucormycosis cases among solid organ transplant recipients.</title>
        <authorList>
            <person name="Nguyen M.H."/>
            <person name="Kaul D."/>
            <person name="Muto C."/>
            <person name="Cheng S.J."/>
            <person name="Richter R.A."/>
            <person name="Bruno V.M."/>
            <person name="Liu G."/>
            <person name="Beyhan S."/>
            <person name="Sundermann A.J."/>
            <person name="Mounaud S."/>
            <person name="Pasculle A.W."/>
            <person name="Nierman W.C."/>
            <person name="Driscoll E."/>
            <person name="Cumbie R."/>
            <person name="Clancy C.J."/>
            <person name="Dupont C.L."/>
        </authorList>
    </citation>
    <scope>NUCLEOTIDE SEQUENCE</scope>
    <source>
        <strain evidence="1">GL11</strain>
    </source>
</reference>
<evidence type="ECO:0000313" key="1">
    <source>
        <dbReference type="EMBL" id="KAG1303659.1"/>
    </source>
</evidence>
<evidence type="ECO:0008006" key="3">
    <source>
        <dbReference type="Google" id="ProtNLM"/>
    </source>
</evidence>
<gene>
    <name evidence="1" type="ORF">G6F64_009882</name>
</gene>
<dbReference type="Proteomes" id="UP000716291">
    <property type="component" value="Unassembled WGS sequence"/>
</dbReference>
<keyword evidence="2" id="KW-1185">Reference proteome</keyword>
<comment type="caution">
    <text evidence="1">The sequence shown here is derived from an EMBL/GenBank/DDBJ whole genome shotgun (WGS) entry which is preliminary data.</text>
</comment>
<accession>A0A9P6X2F8</accession>
<protein>
    <recommendedName>
        <fullName evidence="3">DDE Tnp4 domain-containing protein</fullName>
    </recommendedName>
</protein>
<evidence type="ECO:0000313" key="2">
    <source>
        <dbReference type="Proteomes" id="UP000716291"/>
    </source>
</evidence>
<sequence>MGLGATVVFRAGEPQQFSYNSTKALAIMLRRLAYPSRLINFLQISRWNSLQQKALSSFNLRLFNNAIVAKGSCYDDVVGFIDGTLIAMYRPSDAQESVYNGHVRQHGLKYQAIVTPEWKYNELEVVLDCTNIDGKQYAIYGDPASRQSMVLIQPIPTTLVRSSEKRELNKIMATVRECVEWEFGHVSTLFGFLKFRQGQKLGLSRVGIFYVVATLMKNIHVCVNRGNQTSMFFGIMAPTLEQYVSEITPSKS</sequence>
<organism evidence="1 2">
    <name type="scientific">Rhizopus oryzae</name>
    <name type="common">Mucormycosis agent</name>
    <name type="synonym">Rhizopus arrhizus var. delemar</name>
    <dbReference type="NCBI Taxonomy" id="64495"/>
    <lineage>
        <taxon>Eukaryota</taxon>
        <taxon>Fungi</taxon>
        <taxon>Fungi incertae sedis</taxon>
        <taxon>Mucoromycota</taxon>
        <taxon>Mucoromycotina</taxon>
        <taxon>Mucoromycetes</taxon>
        <taxon>Mucorales</taxon>
        <taxon>Mucorineae</taxon>
        <taxon>Rhizopodaceae</taxon>
        <taxon>Rhizopus</taxon>
    </lineage>
</organism>
<dbReference type="AlphaFoldDB" id="A0A9P6X2F8"/>
<proteinExistence type="predicted"/>
<dbReference type="EMBL" id="JAANQT010001901">
    <property type="protein sequence ID" value="KAG1303659.1"/>
    <property type="molecule type" value="Genomic_DNA"/>
</dbReference>
<name>A0A9P6X2F8_RHIOR</name>